<dbReference type="GO" id="GO:0016787">
    <property type="term" value="F:hydrolase activity"/>
    <property type="evidence" value="ECO:0007669"/>
    <property type="project" value="UniProtKB-KW"/>
</dbReference>
<keyword evidence="2" id="KW-1185">Reference proteome</keyword>
<gene>
    <name evidence="1" type="ORF">SAMN04489758_10273</name>
</gene>
<dbReference type="Proteomes" id="UP000198558">
    <property type="component" value="Unassembled WGS sequence"/>
</dbReference>
<evidence type="ECO:0000313" key="1">
    <source>
        <dbReference type="EMBL" id="SET14273.1"/>
    </source>
</evidence>
<dbReference type="RefSeq" id="WP_092351864.1">
    <property type="nucleotide sequence ID" value="NZ_FOIN01000002.1"/>
</dbReference>
<protein>
    <submittedName>
        <fullName evidence="1">Predicted hydrolase of the alpha/beta superfamily</fullName>
    </submittedName>
</protein>
<dbReference type="PANTHER" id="PTHR48098:SF6">
    <property type="entry name" value="FERRI-BACILLIBACTIN ESTERASE BESA"/>
    <property type="match status" value="1"/>
</dbReference>
<dbReference type="GeneID" id="78287379"/>
<reference evidence="2" key="1">
    <citation type="submission" date="2016-10" db="EMBL/GenBank/DDBJ databases">
        <authorList>
            <person name="Varghese N."/>
            <person name="Submissions S."/>
        </authorList>
    </citation>
    <scope>NUCLEOTIDE SEQUENCE [LARGE SCALE GENOMIC DNA]</scope>
    <source>
        <strain evidence="2">DSM 1551</strain>
    </source>
</reference>
<dbReference type="Pfam" id="PF00756">
    <property type="entry name" value="Esterase"/>
    <property type="match status" value="1"/>
</dbReference>
<dbReference type="InterPro" id="IPR029058">
    <property type="entry name" value="AB_hydrolase_fold"/>
</dbReference>
<dbReference type="Gene3D" id="3.40.50.1820">
    <property type="entry name" value="alpha/beta hydrolase"/>
    <property type="match status" value="1"/>
</dbReference>
<dbReference type="OrthoDB" id="9794761at2"/>
<organism evidence="1 2">
    <name type="scientific">Thomasclavelia cocleata</name>
    <dbReference type="NCBI Taxonomy" id="69824"/>
    <lineage>
        <taxon>Bacteria</taxon>
        <taxon>Bacillati</taxon>
        <taxon>Bacillota</taxon>
        <taxon>Erysipelotrichia</taxon>
        <taxon>Erysipelotrichales</taxon>
        <taxon>Coprobacillaceae</taxon>
        <taxon>Thomasclavelia</taxon>
    </lineage>
</organism>
<evidence type="ECO:0000313" key="2">
    <source>
        <dbReference type="Proteomes" id="UP000198558"/>
    </source>
</evidence>
<dbReference type="SUPFAM" id="SSF53474">
    <property type="entry name" value="alpha/beta-Hydrolases"/>
    <property type="match status" value="1"/>
</dbReference>
<dbReference type="AlphaFoldDB" id="A0A1I0C4Q9"/>
<dbReference type="InterPro" id="IPR050583">
    <property type="entry name" value="Mycobacterial_A85_antigen"/>
</dbReference>
<name>A0A1I0C4Q9_9FIRM</name>
<dbReference type="EMBL" id="FOIN01000002">
    <property type="protein sequence ID" value="SET14273.1"/>
    <property type="molecule type" value="Genomic_DNA"/>
</dbReference>
<proteinExistence type="predicted"/>
<accession>A0A1I0C4Q9</accession>
<dbReference type="InterPro" id="IPR000801">
    <property type="entry name" value="Esterase-like"/>
</dbReference>
<keyword evidence="1" id="KW-0378">Hydrolase</keyword>
<dbReference type="PANTHER" id="PTHR48098">
    <property type="entry name" value="ENTEROCHELIN ESTERASE-RELATED"/>
    <property type="match status" value="1"/>
</dbReference>
<sequence>MFIEKKFYMNALRRMRKITIYAPDDYQTSNKRYPVMYINDGQNAFFDEESYMGISWGFYDYVKETNLDIIMVAIPCNNRLNKREDEYGPWSIGKEILQLEYGDDSIDVGGEGEKYIRFIIEQLKPYIDEHFPTIKDDNAMVGSSMGGIITSYAGIKYADIFKKTASLSTAYWFYVDEFCELIEQSNLNNIECFYLDLGGNEGNGDEDISRIYYESNEIIYQKLIEKSDRIEGRFFEEACHNEEQWRMRVPIFMELFYR</sequence>